<dbReference type="EMBL" id="BAABJR010000009">
    <property type="protein sequence ID" value="GAA5210751.1"/>
    <property type="molecule type" value="Genomic_DNA"/>
</dbReference>
<dbReference type="PROSITE" id="PS00211">
    <property type="entry name" value="ABC_TRANSPORTER_1"/>
    <property type="match status" value="1"/>
</dbReference>
<comment type="similarity">
    <text evidence="1">Belongs to the ABC transporter superfamily.</text>
</comment>
<evidence type="ECO:0000313" key="7">
    <source>
        <dbReference type="Proteomes" id="UP001499878"/>
    </source>
</evidence>
<comment type="caution">
    <text evidence="6">The sequence shown here is derived from an EMBL/GenBank/DDBJ whole genome shotgun (WGS) entry which is preliminary data.</text>
</comment>
<organism evidence="6 7">
    <name type="scientific">Streptomyces thinghirensis</name>
    <dbReference type="NCBI Taxonomy" id="551547"/>
    <lineage>
        <taxon>Bacteria</taxon>
        <taxon>Bacillati</taxon>
        <taxon>Actinomycetota</taxon>
        <taxon>Actinomycetes</taxon>
        <taxon>Kitasatosporales</taxon>
        <taxon>Streptomycetaceae</taxon>
        <taxon>Streptomyces</taxon>
    </lineage>
</organism>
<dbReference type="Gene3D" id="3.40.50.300">
    <property type="entry name" value="P-loop containing nucleotide triphosphate hydrolases"/>
    <property type="match status" value="1"/>
</dbReference>
<keyword evidence="4" id="KW-0067">ATP-binding</keyword>
<keyword evidence="2" id="KW-0813">Transport</keyword>
<dbReference type="CDD" id="cd03257">
    <property type="entry name" value="ABC_NikE_OppD_transporters"/>
    <property type="match status" value="1"/>
</dbReference>
<proteinExistence type="inferred from homology"/>
<feature type="domain" description="ABC transporter" evidence="5">
    <location>
        <begin position="8"/>
        <end position="259"/>
    </location>
</feature>
<gene>
    <name evidence="6" type="ORF">GCM10023323_39630</name>
</gene>
<evidence type="ECO:0000256" key="2">
    <source>
        <dbReference type="ARBA" id="ARBA00022448"/>
    </source>
</evidence>
<dbReference type="RefSeq" id="WP_345632152.1">
    <property type="nucleotide sequence ID" value="NZ_BAABJR010000009.1"/>
</dbReference>
<dbReference type="Pfam" id="PF00005">
    <property type="entry name" value="ABC_tran"/>
    <property type="match status" value="1"/>
</dbReference>
<evidence type="ECO:0000259" key="5">
    <source>
        <dbReference type="PROSITE" id="PS50893"/>
    </source>
</evidence>
<dbReference type="PANTHER" id="PTHR43776:SF7">
    <property type="entry name" value="D,D-DIPEPTIDE TRANSPORT ATP-BINDING PROTEIN DDPF-RELATED"/>
    <property type="match status" value="1"/>
</dbReference>
<name>A0ABP9T4R7_9ACTN</name>
<dbReference type="InterPro" id="IPR013563">
    <property type="entry name" value="Oligopep_ABC_C"/>
</dbReference>
<protein>
    <recommendedName>
        <fullName evidence="5">ABC transporter domain-containing protein</fullName>
    </recommendedName>
</protein>
<evidence type="ECO:0000256" key="1">
    <source>
        <dbReference type="ARBA" id="ARBA00005417"/>
    </source>
</evidence>
<dbReference type="PROSITE" id="PS50893">
    <property type="entry name" value="ABC_TRANSPORTER_2"/>
    <property type="match status" value="1"/>
</dbReference>
<dbReference type="SUPFAM" id="SSF52540">
    <property type="entry name" value="P-loop containing nucleoside triphosphate hydrolases"/>
    <property type="match status" value="1"/>
</dbReference>
<accession>A0ABP9T4R7</accession>
<dbReference type="InterPro" id="IPR003439">
    <property type="entry name" value="ABC_transporter-like_ATP-bd"/>
</dbReference>
<dbReference type="Proteomes" id="UP001499878">
    <property type="component" value="Unassembled WGS sequence"/>
</dbReference>
<dbReference type="InterPro" id="IPR017871">
    <property type="entry name" value="ABC_transporter-like_CS"/>
</dbReference>
<evidence type="ECO:0000256" key="4">
    <source>
        <dbReference type="ARBA" id="ARBA00022840"/>
    </source>
</evidence>
<sequence>MPNDDPLLTVKNLAKTYRVRAEGKFGHQDFVAVDGVSFDVPAGGSVAIVGESGSGKSTCAKIIVGLESTSAGEVVLAGESWTGRRLRRRDRLRLAQCVQMVFQDPYSSLDPRLTVGQTLTEAISVHRALPRLELEARVGELAEQVGLGVRHISQHPHALSGGERQRVAIARALAAEPQLLILDEAVAALDVSIQAQVLNLLSDIREQMGVALLFISHDLGVVQHLCDDVLVMRAGQVVEQGAASTVLSNPKHPYTQRLIGSVPGPGWVPRRHIISA</sequence>
<dbReference type="InterPro" id="IPR027417">
    <property type="entry name" value="P-loop_NTPase"/>
</dbReference>
<dbReference type="SMART" id="SM00382">
    <property type="entry name" value="AAA"/>
    <property type="match status" value="1"/>
</dbReference>
<keyword evidence="7" id="KW-1185">Reference proteome</keyword>
<dbReference type="Pfam" id="PF08352">
    <property type="entry name" value="oligo_HPY"/>
    <property type="match status" value="1"/>
</dbReference>
<keyword evidence="3" id="KW-0547">Nucleotide-binding</keyword>
<reference evidence="7" key="1">
    <citation type="journal article" date="2019" name="Int. J. Syst. Evol. Microbiol.">
        <title>The Global Catalogue of Microorganisms (GCM) 10K type strain sequencing project: providing services to taxonomists for standard genome sequencing and annotation.</title>
        <authorList>
            <consortium name="The Broad Institute Genomics Platform"/>
            <consortium name="The Broad Institute Genome Sequencing Center for Infectious Disease"/>
            <person name="Wu L."/>
            <person name="Ma J."/>
        </authorList>
    </citation>
    <scope>NUCLEOTIDE SEQUENCE [LARGE SCALE GENOMIC DNA]</scope>
    <source>
        <strain evidence="7">JCM 18306</strain>
    </source>
</reference>
<evidence type="ECO:0000256" key="3">
    <source>
        <dbReference type="ARBA" id="ARBA00022741"/>
    </source>
</evidence>
<evidence type="ECO:0000313" key="6">
    <source>
        <dbReference type="EMBL" id="GAA5210751.1"/>
    </source>
</evidence>
<dbReference type="InterPro" id="IPR050319">
    <property type="entry name" value="ABC_transp_ATP-bind"/>
</dbReference>
<dbReference type="PANTHER" id="PTHR43776">
    <property type="entry name" value="TRANSPORT ATP-BINDING PROTEIN"/>
    <property type="match status" value="1"/>
</dbReference>
<dbReference type="InterPro" id="IPR003593">
    <property type="entry name" value="AAA+_ATPase"/>
</dbReference>